<dbReference type="GO" id="GO:0009231">
    <property type="term" value="P:riboflavin biosynthetic process"/>
    <property type="evidence" value="ECO:0007669"/>
    <property type="project" value="InterPro"/>
</dbReference>
<dbReference type="Proteomes" id="UP000198727">
    <property type="component" value="Unassembled WGS sequence"/>
</dbReference>
<dbReference type="InterPro" id="IPR024072">
    <property type="entry name" value="DHFR-like_dom_sf"/>
</dbReference>
<accession>A0A1I5WX56</accession>
<proteinExistence type="predicted"/>
<dbReference type="InterPro" id="IPR002734">
    <property type="entry name" value="RibDG_C"/>
</dbReference>
<gene>
    <name evidence="2" type="ORF">SAMN05421810_105321</name>
</gene>
<dbReference type="PANTHER" id="PTHR38011">
    <property type="entry name" value="DIHYDROFOLATE REDUCTASE FAMILY PROTEIN (AFU_ORTHOLOGUE AFUA_8G06820)"/>
    <property type="match status" value="1"/>
</dbReference>
<organism evidence="2 3">
    <name type="scientific">Amycolatopsis arida</name>
    <dbReference type="NCBI Taxonomy" id="587909"/>
    <lineage>
        <taxon>Bacteria</taxon>
        <taxon>Bacillati</taxon>
        <taxon>Actinomycetota</taxon>
        <taxon>Actinomycetes</taxon>
        <taxon>Pseudonocardiales</taxon>
        <taxon>Pseudonocardiaceae</taxon>
        <taxon>Amycolatopsis</taxon>
    </lineage>
</organism>
<sequence length="193" mass="21419">MASDDRERTMGRVCYSMIVSLDGYVEDAAGSIAFLEPDEEVHRLANEQARSAAAFLFGRRLYEVMEEPWTAAAARADLPEVEREFARIYLDTPRIMFSDTLDTVPDGVRVVRRDQAEAEVRRLKRSTEGDLSLGGPTLAAALVDLIDEFAMFVLPVVLGGGTPYLAAGTRVPLRLAEQRTFPSGTVYLRYVRA</sequence>
<reference evidence="3" key="1">
    <citation type="submission" date="2016-10" db="EMBL/GenBank/DDBJ databases">
        <authorList>
            <person name="Varghese N."/>
            <person name="Submissions S."/>
        </authorList>
    </citation>
    <scope>NUCLEOTIDE SEQUENCE [LARGE SCALE GENOMIC DNA]</scope>
    <source>
        <strain evidence="3">CGMCC 4.5579</strain>
    </source>
</reference>
<dbReference type="STRING" id="587909.SAMN05421810_105321"/>
<dbReference type="GO" id="GO:0008703">
    <property type="term" value="F:5-amino-6-(5-phosphoribosylamino)uracil reductase activity"/>
    <property type="evidence" value="ECO:0007669"/>
    <property type="project" value="InterPro"/>
</dbReference>
<protein>
    <submittedName>
        <fullName evidence="2">Dihydrofolate reductase</fullName>
    </submittedName>
</protein>
<dbReference type="Pfam" id="PF01872">
    <property type="entry name" value="RibD_C"/>
    <property type="match status" value="1"/>
</dbReference>
<dbReference type="Gene3D" id="3.40.430.10">
    <property type="entry name" value="Dihydrofolate Reductase, subunit A"/>
    <property type="match status" value="1"/>
</dbReference>
<dbReference type="InterPro" id="IPR050765">
    <property type="entry name" value="Riboflavin_Biosynth_HTPR"/>
</dbReference>
<dbReference type="AlphaFoldDB" id="A0A1I5WX56"/>
<name>A0A1I5WX56_9PSEU</name>
<dbReference type="EMBL" id="FOWW01000005">
    <property type="protein sequence ID" value="SFQ24264.1"/>
    <property type="molecule type" value="Genomic_DNA"/>
</dbReference>
<evidence type="ECO:0000259" key="1">
    <source>
        <dbReference type="Pfam" id="PF01872"/>
    </source>
</evidence>
<dbReference type="PANTHER" id="PTHR38011:SF11">
    <property type="entry name" value="2,5-DIAMINO-6-RIBOSYLAMINO-4(3H)-PYRIMIDINONE 5'-PHOSPHATE REDUCTASE"/>
    <property type="match status" value="1"/>
</dbReference>
<evidence type="ECO:0000313" key="3">
    <source>
        <dbReference type="Proteomes" id="UP000198727"/>
    </source>
</evidence>
<dbReference type="RefSeq" id="WP_243859585.1">
    <property type="nucleotide sequence ID" value="NZ_FOWW01000005.1"/>
</dbReference>
<feature type="domain" description="Bacterial bifunctional deaminase-reductase C-terminal" evidence="1">
    <location>
        <begin position="13"/>
        <end position="186"/>
    </location>
</feature>
<keyword evidence="3" id="KW-1185">Reference proteome</keyword>
<dbReference type="SUPFAM" id="SSF53597">
    <property type="entry name" value="Dihydrofolate reductase-like"/>
    <property type="match status" value="1"/>
</dbReference>
<evidence type="ECO:0000313" key="2">
    <source>
        <dbReference type="EMBL" id="SFQ24264.1"/>
    </source>
</evidence>